<dbReference type="InterPro" id="IPR000719">
    <property type="entry name" value="Prot_kinase_dom"/>
</dbReference>
<reference evidence="12" key="1">
    <citation type="journal article" date="2012" name="Proc. Natl. Acad. Sci. U.S.A.">
        <title>Antigenic diversity is generated by distinct evolutionary mechanisms in African trypanosome species.</title>
        <authorList>
            <person name="Jackson A.P."/>
            <person name="Berry A."/>
            <person name="Aslett M."/>
            <person name="Allison H.C."/>
            <person name="Burton P."/>
            <person name="Vavrova-Anderson J."/>
            <person name="Brown R."/>
            <person name="Browne H."/>
            <person name="Corton N."/>
            <person name="Hauser H."/>
            <person name="Gamble J."/>
            <person name="Gilderthorp R."/>
            <person name="Marcello L."/>
            <person name="McQuillan J."/>
            <person name="Otto T.D."/>
            <person name="Quail M.A."/>
            <person name="Sanders M.J."/>
            <person name="van Tonder A."/>
            <person name="Ginger M.L."/>
            <person name="Field M.C."/>
            <person name="Barry J.D."/>
            <person name="Hertz-Fowler C."/>
            <person name="Berriman M."/>
        </authorList>
    </citation>
    <scope>NUCLEOTIDE SEQUENCE</scope>
    <source>
        <strain evidence="12">IL3000</strain>
    </source>
</reference>
<dbReference type="Gene3D" id="1.10.510.10">
    <property type="entry name" value="Transferase(Phosphotransferase) domain 1"/>
    <property type="match status" value="1"/>
</dbReference>
<feature type="binding site" evidence="9">
    <location>
        <position position="34"/>
    </location>
    <ligand>
        <name>ATP</name>
        <dbReference type="ChEBI" id="CHEBI:30616"/>
    </ligand>
</feature>
<feature type="compositionally biased region" description="Polar residues" evidence="10">
    <location>
        <begin position="558"/>
        <end position="578"/>
    </location>
</feature>
<feature type="compositionally biased region" description="Low complexity" evidence="10">
    <location>
        <begin position="598"/>
        <end position="608"/>
    </location>
</feature>
<keyword evidence="4 9" id="KW-0547">Nucleotide-binding</keyword>
<organism evidence="12">
    <name type="scientific">Trypanosoma congolense (strain IL3000)</name>
    <dbReference type="NCBI Taxonomy" id="1068625"/>
    <lineage>
        <taxon>Eukaryota</taxon>
        <taxon>Discoba</taxon>
        <taxon>Euglenozoa</taxon>
        <taxon>Kinetoplastea</taxon>
        <taxon>Metakinetoplastina</taxon>
        <taxon>Trypanosomatida</taxon>
        <taxon>Trypanosomatidae</taxon>
        <taxon>Trypanosoma</taxon>
        <taxon>Nannomonas</taxon>
    </lineage>
</organism>
<comment type="catalytic activity">
    <reaction evidence="8">
        <text>L-seryl-[protein] + ATP = O-phospho-L-seryl-[protein] + ADP + H(+)</text>
        <dbReference type="Rhea" id="RHEA:17989"/>
        <dbReference type="Rhea" id="RHEA-COMP:9863"/>
        <dbReference type="Rhea" id="RHEA-COMP:11604"/>
        <dbReference type="ChEBI" id="CHEBI:15378"/>
        <dbReference type="ChEBI" id="CHEBI:29999"/>
        <dbReference type="ChEBI" id="CHEBI:30616"/>
        <dbReference type="ChEBI" id="CHEBI:83421"/>
        <dbReference type="ChEBI" id="CHEBI:456216"/>
        <dbReference type="EC" id="2.7.11.22"/>
    </reaction>
</comment>
<dbReference type="PROSITE" id="PS00108">
    <property type="entry name" value="PROTEIN_KINASE_ST"/>
    <property type="match status" value="1"/>
</dbReference>
<evidence type="ECO:0000256" key="4">
    <source>
        <dbReference type="ARBA" id="ARBA00022741"/>
    </source>
</evidence>
<dbReference type="GO" id="GO:0005524">
    <property type="term" value="F:ATP binding"/>
    <property type="evidence" value="ECO:0007669"/>
    <property type="project" value="UniProtKB-UniRule"/>
</dbReference>
<dbReference type="FunFam" id="1.10.510.10:FF:000624">
    <property type="entry name" value="Mitogen-activated protein kinase"/>
    <property type="match status" value="1"/>
</dbReference>
<evidence type="ECO:0000259" key="11">
    <source>
        <dbReference type="PROSITE" id="PS50011"/>
    </source>
</evidence>
<evidence type="ECO:0000256" key="6">
    <source>
        <dbReference type="ARBA" id="ARBA00022840"/>
    </source>
</evidence>
<dbReference type="InterPro" id="IPR011009">
    <property type="entry name" value="Kinase-like_dom_sf"/>
</dbReference>
<dbReference type="InterPro" id="IPR050117">
    <property type="entry name" value="MAPK"/>
</dbReference>
<dbReference type="GO" id="GO:0004693">
    <property type="term" value="F:cyclin-dependent protein serine/threonine kinase activity"/>
    <property type="evidence" value="ECO:0007669"/>
    <property type="project" value="UniProtKB-EC"/>
</dbReference>
<dbReference type="InterPro" id="IPR017441">
    <property type="entry name" value="Protein_kinase_ATP_BS"/>
</dbReference>
<dbReference type="CDD" id="cd07833">
    <property type="entry name" value="STKc_CDKL"/>
    <property type="match status" value="1"/>
</dbReference>
<dbReference type="SMART" id="SM00220">
    <property type="entry name" value="S_TKc"/>
    <property type="match status" value="1"/>
</dbReference>
<keyword evidence="2" id="KW-0723">Serine/threonine-protein kinase</keyword>
<feature type="domain" description="Protein kinase" evidence="11">
    <location>
        <begin position="4"/>
        <end position="286"/>
    </location>
</feature>
<dbReference type="EMBL" id="HE575324">
    <property type="protein sequence ID" value="CCC96161.1"/>
    <property type="molecule type" value="Genomic_DNA"/>
</dbReference>
<dbReference type="PANTHER" id="PTHR24055">
    <property type="entry name" value="MITOGEN-ACTIVATED PROTEIN KINASE"/>
    <property type="match status" value="1"/>
</dbReference>
<dbReference type="SUPFAM" id="SSF56112">
    <property type="entry name" value="Protein kinase-like (PK-like)"/>
    <property type="match status" value="1"/>
</dbReference>
<keyword evidence="5" id="KW-0418">Kinase</keyword>
<dbReference type="FunFam" id="3.30.200.20:FF:000049">
    <property type="entry name" value="cyclin-dependent kinase-like 1 isoform X1"/>
    <property type="match status" value="1"/>
</dbReference>
<evidence type="ECO:0000256" key="1">
    <source>
        <dbReference type="ARBA" id="ARBA00012425"/>
    </source>
</evidence>
<evidence type="ECO:0000256" key="10">
    <source>
        <dbReference type="SAM" id="MobiDB-lite"/>
    </source>
</evidence>
<accession>G0V3D8</accession>
<dbReference type="EC" id="2.7.11.22" evidence="1"/>
<proteinExistence type="predicted"/>
<gene>
    <name evidence="12" type="ORF">TCIL3000_11_16750</name>
</gene>
<keyword evidence="6 9" id="KW-0067">ATP-binding</keyword>
<evidence type="ECO:0000256" key="3">
    <source>
        <dbReference type="ARBA" id="ARBA00022679"/>
    </source>
</evidence>
<dbReference type="PROSITE" id="PS50011">
    <property type="entry name" value="PROTEIN_KINASE_DOM"/>
    <property type="match status" value="1"/>
</dbReference>
<evidence type="ECO:0000256" key="7">
    <source>
        <dbReference type="ARBA" id="ARBA00047811"/>
    </source>
</evidence>
<dbReference type="Gene3D" id="3.30.200.20">
    <property type="entry name" value="Phosphorylase Kinase, domain 1"/>
    <property type="match status" value="1"/>
</dbReference>
<feature type="region of interest" description="Disordered" evidence="10">
    <location>
        <begin position="558"/>
        <end position="645"/>
    </location>
</feature>
<name>G0V3D8_TRYCI</name>
<dbReference type="Pfam" id="PF00069">
    <property type="entry name" value="Pkinase"/>
    <property type="match status" value="1"/>
</dbReference>
<dbReference type="InterPro" id="IPR008271">
    <property type="entry name" value="Ser/Thr_kinase_AS"/>
</dbReference>
<comment type="catalytic activity">
    <reaction evidence="7">
        <text>L-threonyl-[protein] + ATP = O-phospho-L-threonyl-[protein] + ADP + H(+)</text>
        <dbReference type="Rhea" id="RHEA:46608"/>
        <dbReference type="Rhea" id="RHEA-COMP:11060"/>
        <dbReference type="Rhea" id="RHEA-COMP:11605"/>
        <dbReference type="ChEBI" id="CHEBI:15378"/>
        <dbReference type="ChEBI" id="CHEBI:30013"/>
        <dbReference type="ChEBI" id="CHEBI:30616"/>
        <dbReference type="ChEBI" id="CHEBI:61977"/>
        <dbReference type="ChEBI" id="CHEBI:456216"/>
        <dbReference type="EC" id="2.7.11.22"/>
    </reaction>
</comment>
<dbReference type="VEuPathDB" id="TriTrypDB:TcIL3000.11.16750"/>
<sequence length="657" mass="72101">MEAYETLGMLGEGTYGVVVKARHRATARLVAIKKYKQAEDDDHVRKTSLREVRVLKQLRHPNVISLLDVFRRDGKLYLVFEYVEKTILQLIEERKYGLSPDEVRRYTFQLLNGVSYCHAHNIIHRDVKPENVLVSKSGVLKLCDFGFARQLSSRGKYTDYVATRWYRAPELLVGDVSYGRAVDIWAIGCIFSELSDGQPLFPGESDLDQLSLIMRTCGAVTPQMLDIFEHNTLYRRVSFPHVSVECTLEQRFPRAPACWLEFLSACLRMDPAERPSCVALMNFSYFTEGNFRAQYEAELRELFLQSQPTRLDVGERSVTHQNPLKEQRHSQVSYEDGMDSSELTLPRINTHLHDTEKLDSTGPKGTTLWTSGELVGGAGGSTIANSNSTSFHQLGTLWSHYIGSTVGAVTTHGNELPAIGGGRQCHVPAPGPPPGVQGVKACPKVDSKLVGEKHCSGAQPVKASGRLRLSAKSNNSRSPDMQCLKASTILNAQKVKQIKTDAKSESKREWKSCTELGRSSQSHTYLIPLLSNGSNVPSPGPYTMIGTNLSVTSTLQDAGNHTVTKTPNRSSVNGSSCVDPQVGNAVVSSGSRDKKTGSDSGDQGSLDGTQKSMKKHARRLTGHGDPYNSVQGSPGGSGSYNVVTGSKCLLHDVTTKR</sequence>
<evidence type="ECO:0000256" key="9">
    <source>
        <dbReference type="PROSITE-ProRule" id="PRU10141"/>
    </source>
</evidence>
<evidence type="ECO:0000256" key="2">
    <source>
        <dbReference type="ARBA" id="ARBA00022527"/>
    </source>
</evidence>
<dbReference type="AlphaFoldDB" id="G0V3D8"/>
<evidence type="ECO:0000256" key="5">
    <source>
        <dbReference type="ARBA" id="ARBA00022777"/>
    </source>
</evidence>
<evidence type="ECO:0000256" key="8">
    <source>
        <dbReference type="ARBA" id="ARBA00048367"/>
    </source>
</evidence>
<keyword evidence="3" id="KW-0808">Transferase</keyword>
<protein>
    <recommendedName>
        <fullName evidence="1">cyclin-dependent kinase</fullName>
        <ecNumber evidence="1">2.7.11.22</ecNumber>
    </recommendedName>
</protein>
<dbReference type="PROSITE" id="PS00107">
    <property type="entry name" value="PROTEIN_KINASE_ATP"/>
    <property type="match status" value="1"/>
</dbReference>
<evidence type="ECO:0000313" key="12">
    <source>
        <dbReference type="EMBL" id="CCC96161.1"/>
    </source>
</evidence>
<feature type="compositionally biased region" description="Basic residues" evidence="10">
    <location>
        <begin position="612"/>
        <end position="621"/>
    </location>
</feature>